<dbReference type="Proteomes" id="UP000822476">
    <property type="component" value="Unassembled WGS sequence"/>
</dbReference>
<proteinExistence type="predicted"/>
<feature type="compositionally biased region" description="Basic and acidic residues" evidence="1">
    <location>
        <begin position="1"/>
        <end position="11"/>
    </location>
</feature>
<name>A0A8S9YLT2_9TREM</name>
<reference evidence="2" key="1">
    <citation type="submission" date="2019-07" db="EMBL/GenBank/DDBJ databases">
        <title>Annotation for the trematode Paragonimus miyazaki's.</title>
        <authorList>
            <person name="Choi Y.-J."/>
        </authorList>
    </citation>
    <scope>NUCLEOTIDE SEQUENCE</scope>
    <source>
        <strain evidence="2">Japan</strain>
    </source>
</reference>
<evidence type="ECO:0000313" key="3">
    <source>
        <dbReference type="Proteomes" id="UP000822476"/>
    </source>
</evidence>
<dbReference type="EMBL" id="JTDE01007976">
    <property type="protein sequence ID" value="KAF7236147.1"/>
    <property type="molecule type" value="Genomic_DNA"/>
</dbReference>
<evidence type="ECO:0000256" key="1">
    <source>
        <dbReference type="SAM" id="MobiDB-lite"/>
    </source>
</evidence>
<protein>
    <submittedName>
        <fullName evidence="2">Uncharacterized protein</fullName>
    </submittedName>
</protein>
<organism evidence="2 3">
    <name type="scientific">Paragonimus skrjabini miyazakii</name>
    <dbReference type="NCBI Taxonomy" id="59628"/>
    <lineage>
        <taxon>Eukaryota</taxon>
        <taxon>Metazoa</taxon>
        <taxon>Spiralia</taxon>
        <taxon>Lophotrochozoa</taxon>
        <taxon>Platyhelminthes</taxon>
        <taxon>Trematoda</taxon>
        <taxon>Digenea</taxon>
        <taxon>Plagiorchiida</taxon>
        <taxon>Troglotremata</taxon>
        <taxon>Troglotrematidae</taxon>
        <taxon>Paragonimus</taxon>
    </lineage>
</organism>
<comment type="caution">
    <text evidence="2">The sequence shown here is derived from an EMBL/GenBank/DDBJ whole genome shotgun (WGS) entry which is preliminary data.</text>
</comment>
<feature type="region of interest" description="Disordered" evidence="1">
    <location>
        <begin position="1"/>
        <end position="24"/>
    </location>
</feature>
<accession>A0A8S9YLT2</accession>
<evidence type="ECO:0000313" key="2">
    <source>
        <dbReference type="EMBL" id="KAF7236147.1"/>
    </source>
</evidence>
<feature type="non-terminal residue" evidence="2">
    <location>
        <position position="1"/>
    </location>
</feature>
<sequence length="41" mass="4869">MPRGLKSDALSRDPNSFEDWEQRPELPQRLNLEELLMKAEK</sequence>
<gene>
    <name evidence="2" type="ORF">EG68_11407</name>
</gene>
<keyword evidence="3" id="KW-1185">Reference proteome</keyword>
<dbReference type="AlphaFoldDB" id="A0A8S9YLT2"/>